<keyword evidence="3" id="KW-1185">Reference proteome</keyword>
<dbReference type="OrthoDB" id="5135333at2759"/>
<dbReference type="AlphaFoldDB" id="A0A9P4IRR0"/>
<evidence type="ECO:0000259" key="1">
    <source>
        <dbReference type="Pfam" id="PF06985"/>
    </source>
</evidence>
<gene>
    <name evidence="2" type="ORF">NA57DRAFT_51417</name>
</gene>
<name>A0A9P4IRR0_9PEZI</name>
<evidence type="ECO:0000313" key="3">
    <source>
        <dbReference type="Proteomes" id="UP000799772"/>
    </source>
</evidence>
<comment type="caution">
    <text evidence="2">The sequence shown here is derived from an EMBL/GenBank/DDBJ whole genome shotgun (WGS) entry which is preliminary data.</text>
</comment>
<evidence type="ECO:0000313" key="2">
    <source>
        <dbReference type="EMBL" id="KAF2104599.1"/>
    </source>
</evidence>
<dbReference type="InterPro" id="IPR010730">
    <property type="entry name" value="HET"/>
</dbReference>
<accession>A0A9P4IRR0</accession>
<dbReference type="Pfam" id="PF06985">
    <property type="entry name" value="HET"/>
    <property type="match status" value="1"/>
</dbReference>
<dbReference type="PANTHER" id="PTHR33112">
    <property type="entry name" value="DOMAIN PROTEIN, PUTATIVE-RELATED"/>
    <property type="match status" value="1"/>
</dbReference>
<protein>
    <submittedName>
        <fullName evidence="2">HET-domain-containing protein</fullName>
    </submittedName>
</protein>
<dbReference type="Proteomes" id="UP000799772">
    <property type="component" value="Unassembled WGS sequence"/>
</dbReference>
<feature type="domain" description="Heterokaryon incompatibility" evidence="1">
    <location>
        <begin position="85"/>
        <end position="239"/>
    </location>
</feature>
<proteinExistence type="predicted"/>
<reference evidence="2" key="1">
    <citation type="journal article" date="2020" name="Stud. Mycol.">
        <title>101 Dothideomycetes genomes: a test case for predicting lifestyles and emergence of pathogens.</title>
        <authorList>
            <person name="Haridas S."/>
            <person name="Albert R."/>
            <person name="Binder M."/>
            <person name="Bloem J."/>
            <person name="Labutti K."/>
            <person name="Salamov A."/>
            <person name="Andreopoulos B."/>
            <person name="Baker S."/>
            <person name="Barry K."/>
            <person name="Bills G."/>
            <person name="Bluhm B."/>
            <person name="Cannon C."/>
            <person name="Castanera R."/>
            <person name="Culley D."/>
            <person name="Daum C."/>
            <person name="Ezra D."/>
            <person name="Gonzalez J."/>
            <person name="Henrissat B."/>
            <person name="Kuo A."/>
            <person name="Liang C."/>
            <person name="Lipzen A."/>
            <person name="Lutzoni F."/>
            <person name="Magnuson J."/>
            <person name="Mondo S."/>
            <person name="Nolan M."/>
            <person name="Ohm R."/>
            <person name="Pangilinan J."/>
            <person name="Park H.-J."/>
            <person name="Ramirez L."/>
            <person name="Alfaro M."/>
            <person name="Sun H."/>
            <person name="Tritt A."/>
            <person name="Yoshinaga Y."/>
            <person name="Zwiers L.-H."/>
            <person name="Turgeon B."/>
            <person name="Goodwin S."/>
            <person name="Spatafora J."/>
            <person name="Crous P."/>
            <person name="Grigoriev I."/>
        </authorList>
    </citation>
    <scope>NUCLEOTIDE SEQUENCE</scope>
    <source>
        <strain evidence="2">CBS 133067</strain>
    </source>
</reference>
<organism evidence="2 3">
    <name type="scientific">Rhizodiscina lignyota</name>
    <dbReference type="NCBI Taxonomy" id="1504668"/>
    <lineage>
        <taxon>Eukaryota</taxon>
        <taxon>Fungi</taxon>
        <taxon>Dikarya</taxon>
        <taxon>Ascomycota</taxon>
        <taxon>Pezizomycotina</taxon>
        <taxon>Dothideomycetes</taxon>
        <taxon>Pleosporomycetidae</taxon>
        <taxon>Aulographales</taxon>
        <taxon>Rhizodiscinaceae</taxon>
        <taxon>Rhizodiscina</taxon>
    </lineage>
</organism>
<sequence length="538" mass="61337">MALNESKPMDILHSSIQTTFGGRILSSEQSRLQLYGKWFQLCQSQHGSRCAVSKFPQLDASFTHPLLLIDVQKKLVTNATPDYRYVALSYVWGRTKNTQLTSKNLKHFMTVGIPGDIPRTIQDAMLVVDAVGERFLWVDSLCIIQDETTHKQAQIAQMANIFSNSVFTIVAAAGQDAHVGLWPSLKTEIYQQSVLRIGRHTLIELLDQSYKSSESHWEQDRKPSVSKYAWESRGWTFQEILCSRRAMVFTPVQAYWHCQERDWLEETALEYAPPCALRFHTGPTETAVHFWSPNFNQFFKDADAMLPQYFRSIEDALVCYVKLVTEYTKRYLTNPSDGLNAFSGAVSVMQGLMGRDFFWGLPEVEFGWALAWSAPDWELHSTNRSLTRPDASDSLRRTGTPSWSWASWYLDVPSEKYVWFNECDPFWPSLPLPEIYFYRKGRDGTLVLIRQRNIKDIGIPRPYTELTVYTNGTEWYSSSDWKGQPTHIDSAITTGAPNGFVDTGIIQFWTSTATLVVHRLFVGSGMSPASRAIAESTT</sequence>
<dbReference type="EMBL" id="ML978121">
    <property type="protein sequence ID" value="KAF2104599.1"/>
    <property type="molecule type" value="Genomic_DNA"/>
</dbReference>
<dbReference type="PANTHER" id="PTHR33112:SF12">
    <property type="entry name" value="HETEROKARYON INCOMPATIBILITY DOMAIN-CONTAINING PROTEIN"/>
    <property type="match status" value="1"/>
</dbReference>